<dbReference type="InterPro" id="IPR051078">
    <property type="entry name" value="SGF11"/>
</dbReference>
<evidence type="ECO:0000256" key="6">
    <source>
        <dbReference type="ARBA" id="ARBA00023015"/>
    </source>
</evidence>
<dbReference type="GO" id="GO:0008270">
    <property type="term" value="F:zinc ion binding"/>
    <property type="evidence" value="ECO:0007669"/>
    <property type="project" value="UniProtKB-KW"/>
</dbReference>
<comment type="caution">
    <text evidence="12">The sequence shown here is derived from an EMBL/GenBank/DDBJ whole genome shotgun (WGS) entry which is preliminary data.</text>
</comment>
<accession>A0A0W4ZUJ3</accession>
<dbReference type="PANTHER" id="PTHR46367">
    <property type="entry name" value="ATAXIN-7-LIKE PROTEIN 3"/>
    <property type="match status" value="1"/>
</dbReference>
<reference evidence="13" key="1">
    <citation type="journal article" date="2016" name="Nat. Commun.">
        <title>Genome analysis of three Pneumocystis species reveals adaptation mechanisms to life exclusively in mammalian hosts.</title>
        <authorList>
            <person name="Ma L."/>
            <person name="Chen Z."/>
            <person name="Huang D.W."/>
            <person name="Kutty G."/>
            <person name="Ishihara M."/>
            <person name="Wang H."/>
            <person name="Abouelleil A."/>
            <person name="Bishop L."/>
            <person name="Davey E."/>
            <person name="Deng R."/>
            <person name="Deng X."/>
            <person name="Fan L."/>
            <person name="Fantoni G."/>
            <person name="Fitzgerald M."/>
            <person name="Gogineni E."/>
            <person name="Goldberg J.M."/>
            <person name="Handley G."/>
            <person name="Hu X."/>
            <person name="Huber C."/>
            <person name="Jiao X."/>
            <person name="Jones K."/>
            <person name="Levin J.Z."/>
            <person name="Liu Y."/>
            <person name="Macdonald P."/>
            <person name="Melnikov A."/>
            <person name="Raley C."/>
            <person name="Sassi M."/>
            <person name="Sherman B.T."/>
            <person name="Song X."/>
            <person name="Sykes S."/>
            <person name="Tran B."/>
            <person name="Walsh L."/>
            <person name="Xia Y."/>
            <person name="Yang J."/>
            <person name="Young S."/>
            <person name="Zeng Q."/>
            <person name="Zheng X."/>
            <person name="Stephens R."/>
            <person name="Nusbaum C."/>
            <person name="Birren B.W."/>
            <person name="Azadi P."/>
            <person name="Lempicki R.A."/>
            <person name="Cuomo C.A."/>
            <person name="Kovacs J.A."/>
        </authorList>
    </citation>
    <scope>NUCLEOTIDE SEQUENCE [LARGE SCALE GENOMIC DNA]</scope>
    <source>
        <strain evidence="13">RU7</strain>
    </source>
</reference>
<dbReference type="EMBL" id="LFWA01000003">
    <property type="protein sequence ID" value="KTW32054.1"/>
    <property type="molecule type" value="Genomic_DNA"/>
</dbReference>
<keyword evidence="13" id="KW-1185">Reference proteome</keyword>
<dbReference type="AlphaFoldDB" id="A0A0W4ZUJ3"/>
<evidence type="ECO:0000256" key="9">
    <source>
        <dbReference type="ARBA" id="ARBA00023242"/>
    </source>
</evidence>
<dbReference type="GO" id="GO:0003713">
    <property type="term" value="F:transcription coactivator activity"/>
    <property type="evidence" value="ECO:0007669"/>
    <property type="project" value="TreeGrafter"/>
</dbReference>
<evidence type="ECO:0000313" key="13">
    <source>
        <dbReference type="Proteomes" id="UP000053447"/>
    </source>
</evidence>
<name>A0A0W4ZUJ3_PNEJ7</name>
<dbReference type="GO" id="GO:0000124">
    <property type="term" value="C:SAGA complex"/>
    <property type="evidence" value="ECO:0007669"/>
    <property type="project" value="TreeGrafter"/>
</dbReference>
<dbReference type="PANTHER" id="PTHR46367:SF1">
    <property type="entry name" value="ATAXIN-7-LIKE PROTEIN 3"/>
    <property type="match status" value="1"/>
</dbReference>
<dbReference type="Gene3D" id="3.30.160.60">
    <property type="entry name" value="Classic Zinc Finger"/>
    <property type="match status" value="1"/>
</dbReference>
<evidence type="ECO:0000256" key="11">
    <source>
        <dbReference type="SAM" id="MobiDB-lite"/>
    </source>
</evidence>
<protein>
    <recommendedName>
        <fullName evidence="10">SAGA-associated factor 11</fullName>
    </recommendedName>
</protein>
<dbReference type="GeneID" id="28939255"/>
<dbReference type="OrthoDB" id="21557at2759"/>
<keyword evidence="8" id="KW-0804">Transcription</keyword>
<comment type="similarity">
    <text evidence="10">Belongs to the SGF11 family.</text>
</comment>
<evidence type="ECO:0000256" key="10">
    <source>
        <dbReference type="RuleBase" id="RU261113"/>
    </source>
</evidence>
<dbReference type="InterPro" id="IPR013246">
    <property type="entry name" value="SAGA_su_Sgf11"/>
</dbReference>
<evidence type="ECO:0000256" key="5">
    <source>
        <dbReference type="ARBA" id="ARBA00022853"/>
    </source>
</evidence>
<dbReference type="Proteomes" id="UP000053447">
    <property type="component" value="Unassembled WGS sequence"/>
</dbReference>
<dbReference type="GO" id="GO:0006357">
    <property type="term" value="P:regulation of transcription by RNA polymerase II"/>
    <property type="evidence" value="ECO:0007669"/>
    <property type="project" value="TreeGrafter"/>
</dbReference>
<organism evidence="12 13">
    <name type="scientific">Pneumocystis jirovecii (strain RU7)</name>
    <name type="common">Human pneumocystis pneumonia agent</name>
    <dbReference type="NCBI Taxonomy" id="1408657"/>
    <lineage>
        <taxon>Eukaryota</taxon>
        <taxon>Fungi</taxon>
        <taxon>Dikarya</taxon>
        <taxon>Ascomycota</taxon>
        <taxon>Taphrinomycotina</taxon>
        <taxon>Pneumocystomycetes</taxon>
        <taxon>Pneumocystaceae</taxon>
        <taxon>Pneumocystis</taxon>
    </lineage>
</organism>
<feature type="compositionally biased region" description="Polar residues" evidence="11">
    <location>
        <begin position="144"/>
        <end position="156"/>
    </location>
</feature>
<comment type="subcellular location">
    <subcellularLocation>
        <location evidence="1 10">Nucleus</location>
    </subcellularLocation>
</comment>
<evidence type="ECO:0000256" key="4">
    <source>
        <dbReference type="ARBA" id="ARBA00022833"/>
    </source>
</evidence>
<gene>
    <name evidence="12" type="ORF">T551_00736</name>
</gene>
<keyword evidence="4" id="KW-0862">Zinc</keyword>
<dbReference type="GO" id="GO:0071819">
    <property type="term" value="C:DUBm complex"/>
    <property type="evidence" value="ECO:0007669"/>
    <property type="project" value="TreeGrafter"/>
</dbReference>
<evidence type="ECO:0000256" key="7">
    <source>
        <dbReference type="ARBA" id="ARBA00023159"/>
    </source>
</evidence>
<keyword evidence="6" id="KW-0805">Transcription regulation</keyword>
<dbReference type="GO" id="GO:0006325">
    <property type="term" value="P:chromatin organization"/>
    <property type="evidence" value="ECO:0007669"/>
    <property type="project" value="UniProtKB-KW"/>
</dbReference>
<keyword evidence="7 10" id="KW-0010">Activator</keyword>
<keyword evidence="9" id="KW-0539">Nucleus</keyword>
<keyword evidence="2" id="KW-0479">Metal-binding</keyword>
<proteinExistence type="inferred from homology"/>
<keyword evidence="5" id="KW-0156">Chromatin regulator</keyword>
<evidence type="ECO:0000313" key="12">
    <source>
        <dbReference type="EMBL" id="KTW32054.1"/>
    </source>
</evidence>
<keyword evidence="3" id="KW-0863">Zinc-finger</keyword>
<evidence type="ECO:0000256" key="1">
    <source>
        <dbReference type="ARBA" id="ARBA00004123"/>
    </source>
</evidence>
<dbReference type="RefSeq" id="XP_018230746.1">
    <property type="nucleotide sequence ID" value="XM_018373000.1"/>
</dbReference>
<evidence type="ECO:0000256" key="3">
    <source>
        <dbReference type="ARBA" id="ARBA00022771"/>
    </source>
</evidence>
<evidence type="ECO:0000256" key="8">
    <source>
        <dbReference type="ARBA" id="ARBA00023163"/>
    </source>
</evidence>
<sequence length="156" mass="17385">MELIIDIALSAHKKEVFSRRKCLRCNKFCHFYSIKPGRDIFGKPYQTPSTAPYISCTICKREVAAGRYVPHLEKCFGSGRLSGRLAQQRVNVYNASMSSYANDADNDISSSEEIHHKKKKRRHGNGSGKSGSGKSSHLKTKKTIITSNSSDTDLQS</sequence>
<dbReference type="Pfam" id="PF08209">
    <property type="entry name" value="Sgf11"/>
    <property type="match status" value="1"/>
</dbReference>
<evidence type="ECO:0000256" key="2">
    <source>
        <dbReference type="ARBA" id="ARBA00022723"/>
    </source>
</evidence>
<dbReference type="STRING" id="1408657.A0A0W4ZUJ3"/>
<feature type="region of interest" description="Disordered" evidence="11">
    <location>
        <begin position="100"/>
        <end position="156"/>
    </location>
</feature>
<dbReference type="VEuPathDB" id="FungiDB:T551_00736"/>